<dbReference type="CDD" id="cd00093">
    <property type="entry name" value="HTH_XRE"/>
    <property type="match status" value="1"/>
</dbReference>
<dbReference type="Gene3D" id="1.10.260.40">
    <property type="entry name" value="lambda repressor-like DNA-binding domains"/>
    <property type="match status" value="1"/>
</dbReference>
<feature type="domain" description="HTH cro/C1-type" evidence="2">
    <location>
        <begin position="10"/>
        <end position="64"/>
    </location>
</feature>
<dbReference type="Pfam" id="PF01381">
    <property type="entry name" value="HTH_3"/>
    <property type="match status" value="1"/>
</dbReference>
<organism evidence="3 4">
    <name type="scientific">Yersinia aleksiciae</name>
    <dbReference type="NCBI Taxonomy" id="263819"/>
    <lineage>
        <taxon>Bacteria</taxon>
        <taxon>Pseudomonadati</taxon>
        <taxon>Pseudomonadota</taxon>
        <taxon>Gammaproteobacteria</taxon>
        <taxon>Enterobacterales</taxon>
        <taxon>Yersiniaceae</taxon>
        <taxon>Yersinia</taxon>
    </lineage>
</organism>
<name>A0A0T9T326_YERAE</name>
<dbReference type="PANTHER" id="PTHR43236:SF1">
    <property type="entry name" value="BLL7220 PROTEIN"/>
    <property type="match status" value="1"/>
</dbReference>
<dbReference type="AlphaFoldDB" id="A0A0T9T326"/>
<dbReference type="GO" id="GO:0003677">
    <property type="term" value="F:DNA binding"/>
    <property type="evidence" value="ECO:0007669"/>
    <property type="project" value="InterPro"/>
</dbReference>
<dbReference type="Proteomes" id="UP000040088">
    <property type="component" value="Unassembled WGS sequence"/>
</dbReference>
<comment type="similarity">
    <text evidence="1">Belongs to the short-chain fatty acyl-CoA assimilation regulator (ScfR) family.</text>
</comment>
<dbReference type="Gene3D" id="1.10.10.2910">
    <property type="match status" value="1"/>
</dbReference>
<proteinExistence type="inferred from homology"/>
<gene>
    <name evidence="3" type="ORF">ERS008460_00292</name>
</gene>
<protein>
    <submittedName>
        <fullName evidence="3">Domain of uncharacterized function (DUF955)</fullName>
    </submittedName>
</protein>
<dbReference type="InterPro" id="IPR010982">
    <property type="entry name" value="Lambda_DNA-bd_dom_sf"/>
</dbReference>
<dbReference type="EMBL" id="CQEM01000001">
    <property type="protein sequence ID" value="CNK58875.1"/>
    <property type="molecule type" value="Genomic_DNA"/>
</dbReference>
<dbReference type="InterPro" id="IPR010359">
    <property type="entry name" value="IrrE_HExxH"/>
</dbReference>
<dbReference type="PROSITE" id="PS50943">
    <property type="entry name" value="HTH_CROC1"/>
    <property type="match status" value="1"/>
</dbReference>
<reference evidence="4" key="1">
    <citation type="submission" date="2015-03" db="EMBL/GenBank/DDBJ databases">
        <authorList>
            <consortium name="Pathogen Informatics"/>
        </authorList>
    </citation>
    <scope>NUCLEOTIDE SEQUENCE [LARGE SCALE GENOMIC DNA]</scope>
    <source>
        <strain evidence="4">IP27925</strain>
    </source>
</reference>
<sequence>MFSQFVGDRLRLARLLKGFTLQEVGDAVFVSRQNIHQFESGARKPSDDVLEALSEFLEVKTSFFFLPLETEVKAEQCHFRKRKTTPVNVTNRILAFGTIFEQLVYELHQQLELPSPNFDILEHYDFDSNELDASVIELIAEKTRCYWGLGIDAPIESMTRVLENAGAIVVFIDDPSDKVDALSMNRKYPLVVRNTAKDNACRLRFDLAHECGHLILHQGIETGDAKTEKEADMFASAFLFPRSSFVKEFKKCMVGSKPNIRKIIELTLKWKVSAKMIIYRARFLDLISAIDYRSLNVYLNNKGYTKKEPYGDLIIDSEPEVLRDAIDVLKSDLGISSYMLADKLGLTPETFSIFAPFNCNDSDNNNVVVPIRF</sequence>
<dbReference type="PANTHER" id="PTHR43236">
    <property type="entry name" value="ANTITOXIN HIGA1"/>
    <property type="match status" value="1"/>
</dbReference>
<dbReference type="InterPro" id="IPR001387">
    <property type="entry name" value="Cro/C1-type_HTH"/>
</dbReference>
<evidence type="ECO:0000313" key="4">
    <source>
        <dbReference type="Proteomes" id="UP000040088"/>
    </source>
</evidence>
<dbReference type="SMART" id="SM00530">
    <property type="entry name" value="HTH_XRE"/>
    <property type="match status" value="1"/>
</dbReference>
<dbReference type="SUPFAM" id="SSF47413">
    <property type="entry name" value="lambda repressor-like DNA-binding domains"/>
    <property type="match status" value="1"/>
</dbReference>
<dbReference type="InterPro" id="IPR052345">
    <property type="entry name" value="Rad_response_metalloprotease"/>
</dbReference>
<evidence type="ECO:0000256" key="1">
    <source>
        <dbReference type="ARBA" id="ARBA00007227"/>
    </source>
</evidence>
<accession>A0A0T9T326</accession>
<dbReference type="Pfam" id="PF06114">
    <property type="entry name" value="Peptidase_M78"/>
    <property type="match status" value="1"/>
</dbReference>
<dbReference type="RefSeq" id="WP_050124887.1">
    <property type="nucleotide sequence ID" value="NZ_CQEM01000001.1"/>
</dbReference>
<evidence type="ECO:0000313" key="3">
    <source>
        <dbReference type="EMBL" id="CNK58875.1"/>
    </source>
</evidence>
<evidence type="ECO:0000259" key="2">
    <source>
        <dbReference type="PROSITE" id="PS50943"/>
    </source>
</evidence>